<evidence type="ECO:0000256" key="2">
    <source>
        <dbReference type="ARBA" id="ARBA00007717"/>
    </source>
</evidence>
<keyword evidence="11" id="KW-1185">Reference proteome</keyword>
<keyword evidence="7 9" id="KW-0472">Membrane</keyword>
<comment type="subcellular location">
    <subcellularLocation>
        <location evidence="1">Endoplasmic reticulum membrane</location>
        <topology evidence="1">Single-pass membrane protein</topology>
    </subcellularLocation>
</comment>
<keyword evidence="3 9" id="KW-0812">Transmembrane</keyword>
<evidence type="ECO:0000256" key="6">
    <source>
        <dbReference type="ARBA" id="ARBA00022989"/>
    </source>
</evidence>
<accession>A0A482X9X8</accession>
<evidence type="ECO:0000256" key="1">
    <source>
        <dbReference type="ARBA" id="ARBA00004389"/>
    </source>
</evidence>
<dbReference type="FunCoup" id="A0A482X9X8">
    <property type="interactions" value="1995"/>
</dbReference>
<dbReference type="CDD" id="cd03882">
    <property type="entry name" value="M28_nicalin_like"/>
    <property type="match status" value="1"/>
</dbReference>
<evidence type="ECO:0000256" key="7">
    <source>
        <dbReference type="ARBA" id="ARBA00023136"/>
    </source>
</evidence>
<evidence type="ECO:0000256" key="4">
    <source>
        <dbReference type="ARBA" id="ARBA00022729"/>
    </source>
</evidence>
<dbReference type="Proteomes" id="UP000291343">
    <property type="component" value="Unassembled WGS sequence"/>
</dbReference>
<keyword evidence="8" id="KW-0325">Glycoprotein</keyword>
<proteinExistence type="inferred from homology"/>
<feature type="transmembrane region" description="Helical" evidence="9">
    <location>
        <begin position="17"/>
        <end position="39"/>
    </location>
</feature>
<evidence type="ECO:0000313" key="11">
    <source>
        <dbReference type="Proteomes" id="UP000291343"/>
    </source>
</evidence>
<comment type="similarity">
    <text evidence="2">Belongs to the nicastrin family.</text>
</comment>
<dbReference type="InParanoid" id="A0A482X9X8"/>
<dbReference type="SUPFAM" id="SSF53187">
    <property type="entry name" value="Zn-dependent exopeptidases"/>
    <property type="match status" value="1"/>
</dbReference>
<protein>
    <submittedName>
        <fullName evidence="10">Uncharacterized protein</fullName>
    </submittedName>
</protein>
<reference evidence="10 11" key="1">
    <citation type="journal article" date="2017" name="Gigascience">
        <title>Genome sequence of the small brown planthopper, Laodelphax striatellus.</title>
        <authorList>
            <person name="Zhu J."/>
            <person name="Jiang F."/>
            <person name="Wang X."/>
            <person name="Yang P."/>
            <person name="Bao Y."/>
            <person name="Zhao W."/>
            <person name="Wang W."/>
            <person name="Lu H."/>
            <person name="Wang Q."/>
            <person name="Cui N."/>
            <person name="Li J."/>
            <person name="Chen X."/>
            <person name="Luo L."/>
            <person name="Yu J."/>
            <person name="Kang L."/>
            <person name="Cui F."/>
        </authorList>
    </citation>
    <scope>NUCLEOTIDE SEQUENCE [LARGE SCALE GENOMIC DNA]</scope>
    <source>
        <strain evidence="10">Lst14</strain>
    </source>
</reference>
<dbReference type="InterPro" id="IPR016574">
    <property type="entry name" value="Nicalin"/>
</dbReference>
<evidence type="ECO:0000256" key="5">
    <source>
        <dbReference type="ARBA" id="ARBA00022824"/>
    </source>
</evidence>
<dbReference type="GO" id="GO:0005789">
    <property type="term" value="C:endoplasmic reticulum membrane"/>
    <property type="evidence" value="ECO:0007669"/>
    <property type="project" value="UniProtKB-SubCell"/>
</dbReference>
<sequence length="412" mass="45440">MIFNEADELAELLKGIFPFYLLIALPLFIIISPVCPVAASHEFPVYRMQQYDLHGVPHGCRSAPVNLEARSLSSWSTTRHCVVARMQDISADQFREIRAKAGALLVALPEDFSALSEKQKQASHSFQKGMLYQEVFIPVYFAVWTAELQSILDDVAHSKLTDEKAGTAAQALLHSVSANGYQIVINTNKASPRMDVNIASIQELAFGAESNGSGVVLLLELVRLFSNLYASSSTFARANLLFLLSGGGKLNYQGSKKWLEDNLDAVDGSLLQDASFVICLDSLAHKGTLHVHVSKPPKEGSSAANFLKELETASENKAKVEMVHKKINLKEEVLAWEHERYSIRRLPAFTLSSIRSHKDPTRGTILDVKKSLNMEALMQNARIVAQALSSHIYNISTPISAFSEDMVSDTHV</sequence>
<organism evidence="10 11">
    <name type="scientific">Laodelphax striatellus</name>
    <name type="common">Small brown planthopper</name>
    <name type="synonym">Delphax striatella</name>
    <dbReference type="NCBI Taxonomy" id="195883"/>
    <lineage>
        <taxon>Eukaryota</taxon>
        <taxon>Metazoa</taxon>
        <taxon>Ecdysozoa</taxon>
        <taxon>Arthropoda</taxon>
        <taxon>Hexapoda</taxon>
        <taxon>Insecta</taxon>
        <taxon>Pterygota</taxon>
        <taxon>Neoptera</taxon>
        <taxon>Paraneoptera</taxon>
        <taxon>Hemiptera</taxon>
        <taxon>Auchenorrhyncha</taxon>
        <taxon>Fulgoroidea</taxon>
        <taxon>Delphacidae</taxon>
        <taxon>Criomorphinae</taxon>
        <taxon>Laodelphax</taxon>
    </lineage>
</organism>
<evidence type="ECO:0000256" key="8">
    <source>
        <dbReference type="ARBA" id="ARBA00023180"/>
    </source>
</evidence>
<evidence type="ECO:0000313" key="10">
    <source>
        <dbReference type="EMBL" id="RZF42472.1"/>
    </source>
</evidence>
<evidence type="ECO:0000256" key="9">
    <source>
        <dbReference type="SAM" id="Phobius"/>
    </source>
</evidence>
<keyword evidence="6 9" id="KW-1133">Transmembrane helix</keyword>
<dbReference type="EMBL" id="QKKF02014932">
    <property type="protein sequence ID" value="RZF42472.1"/>
    <property type="molecule type" value="Genomic_DNA"/>
</dbReference>
<gene>
    <name evidence="10" type="ORF">LSTR_LSTR014525</name>
</gene>
<comment type="caution">
    <text evidence="10">The sequence shown here is derived from an EMBL/GenBank/DDBJ whole genome shotgun (WGS) entry which is preliminary data.</text>
</comment>
<dbReference type="AlphaFoldDB" id="A0A482X9X8"/>
<dbReference type="SMR" id="A0A482X9X8"/>
<dbReference type="STRING" id="195883.A0A482X9X8"/>
<keyword evidence="4" id="KW-0732">Signal</keyword>
<dbReference type="Gene3D" id="3.40.630.10">
    <property type="entry name" value="Zn peptidases"/>
    <property type="match status" value="1"/>
</dbReference>
<dbReference type="OrthoDB" id="5913609at2759"/>
<keyword evidence="5" id="KW-0256">Endoplasmic reticulum</keyword>
<name>A0A482X9X8_LAOST</name>
<dbReference type="PANTHER" id="PTHR31826">
    <property type="entry name" value="NICALIN"/>
    <property type="match status" value="1"/>
</dbReference>
<evidence type="ECO:0000256" key="3">
    <source>
        <dbReference type="ARBA" id="ARBA00022692"/>
    </source>
</evidence>
<dbReference type="GO" id="GO:0009966">
    <property type="term" value="P:regulation of signal transduction"/>
    <property type="evidence" value="ECO:0007669"/>
    <property type="project" value="InterPro"/>
</dbReference>